<sequence>MRALVLREDKQVALETLDPALLPEGDVTVKVTYSTLNYKDALALTASAPIAKSYPMVPGIDFVGEVTDSQSADFAVGDTVVLNGWGVGEKHFGGLAEQARVKAKWLIKLPAGLSAEQSMSIGTAGYTAMLCCNALKDAGVTPDAGKIIVSGATGGVGSIAVAILAKRGYDVTALSGKPDQADYLKALGANEIMDRSVYAEKGRPLGKQDWAGAVDVVGSHTLANIIANTQYGGVVTACGLAQGMDLPASVAPFILRNVSLLGIDSVYCPQDKRQRAWDDLANEIDPSVFAQLTHTIGLDECIAAAKNMMAGTVTGRYLVKL</sequence>
<evidence type="ECO:0000313" key="2">
    <source>
        <dbReference type="EMBL" id="MCP3429493.1"/>
    </source>
</evidence>
<comment type="caution">
    <text evidence="2">The sequence shown here is derived from an EMBL/GenBank/DDBJ whole genome shotgun (WGS) entry which is preliminary data.</text>
</comment>
<dbReference type="SUPFAM" id="SSF50129">
    <property type="entry name" value="GroES-like"/>
    <property type="match status" value="1"/>
</dbReference>
<dbReference type="RefSeq" id="WP_254101904.1">
    <property type="nucleotide sequence ID" value="NZ_JANATA010000022.1"/>
</dbReference>
<gene>
    <name evidence="2" type="ORF">NLF92_11100</name>
</gene>
<dbReference type="InterPro" id="IPR013149">
    <property type="entry name" value="ADH-like_C"/>
</dbReference>
<keyword evidence="3" id="KW-1185">Reference proteome</keyword>
<dbReference type="InterPro" id="IPR014188">
    <property type="entry name" value="Acrylyl-CoA_reductase_AcuI"/>
</dbReference>
<dbReference type="SUPFAM" id="SSF51735">
    <property type="entry name" value="NAD(P)-binding Rossmann-fold domains"/>
    <property type="match status" value="1"/>
</dbReference>
<dbReference type="EMBL" id="JANATA010000022">
    <property type="protein sequence ID" value="MCP3429493.1"/>
    <property type="molecule type" value="Genomic_DNA"/>
</dbReference>
<evidence type="ECO:0000259" key="1">
    <source>
        <dbReference type="SMART" id="SM00829"/>
    </source>
</evidence>
<dbReference type="InterPro" id="IPR020843">
    <property type="entry name" value="ER"/>
</dbReference>
<dbReference type="GO" id="GO:0043957">
    <property type="term" value="F:acryloyl-CoA reductase (NADPH) activity"/>
    <property type="evidence" value="ECO:0007669"/>
    <property type="project" value="TreeGrafter"/>
</dbReference>
<dbReference type="Pfam" id="PF08240">
    <property type="entry name" value="ADH_N"/>
    <property type="match status" value="1"/>
</dbReference>
<evidence type="ECO:0000313" key="3">
    <source>
        <dbReference type="Proteomes" id="UP001165413"/>
    </source>
</evidence>
<dbReference type="InterPro" id="IPR051397">
    <property type="entry name" value="Zn-ADH-like_protein"/>
</dbReference>
<name>A0AA41X4U1_9ALTE</name>
<proteinExistence type="predicted"/>
<dbReference type="SMART" id="SM00829">
    <property type="entry name" value="PKS_ER"/>
    <property type="match status" value="1"/>
</dbReference>
<dbReference type="Proteomes" id="UP001165413">
    <property type="component" value="Unassembled WGS sequence"/>
</dbReference>
<dbReference type="AlphaFoldDB" id="A0AA41X4U1"/>
<dbReference type="PANTHER" id="PTHR43677:SF1">
    <property type="entry name" value="ACRYLYL-COA REDUCTASE ACUI-RELATED"/>
    <property type="match status" value="1"/>
</dbReference>
<dbReference type="InterPro" id="IPR036291">
    <property type="entry name" value="NAD(P)-bd_dom_sf"/>
</dbReference>
<dbReference type="Gene3D" id="3.90.180.10">
    <property type="entry name" value="Medium-chain alcohol dehydrogenases, catalytic domain"/>
    <property type="match status" value="1"/>
</dbReference>
<dbReference type="Gene3D" id="3.40.50.720">
    <property type="entry name" value="NAD(P)-binding Rossmann-like Domain"/>
    <property type="match status" value="1"/>
</dbReference>
<protein>
    <submittedName>
        <fullName evidence="2">Oxidoreductase</fullName>
    </submittedName>
</protein>
<dbReference type="NCBIfam" id="TIGR02823">
    <property type="entry name" value="oxido_YhdH"/>
    <property type="match status" value="1"/>
</dbReference>
<organism evidence="2 3">
    <name type="scientific">Opacimonas viscosa</name>
    <dbReference type="NCBI Taxonomy" id="2961944"/>
    <lineage>
        <taxon>Bacteria</taxon>
        <taxon>Pseudomonadati</taxon>
        <taxon>Pseudomonadota</taxon>
        <taxon>Gammaproteobacteria</taxon>
        <taxon>Alteromonadales</taxon>
        <taxon>Alteromonadaceae</taxon>
        <taxon>Opacimonas</taxon>
    </lineage>
</organism>
<dbReference type="InterPro" id="IPR011032">
    <property type="entry name" value="GroES-like_sf"/>
</dbReference>
<dbReference type="Pfam" id="PF00107">
    <property type="entry name" value="ADH_zinc_N"/>
    <property type="match status" value="1"/>
</dbReference>
<feature type="domain" description="Enoyl reductase (ER)" evidence="1">
    <location>
        <begin position="7"/>
        <end position="319"/>
    </location>
</feature>
<accession>A0AA41X4U1</accession>
<reference evidence="2" key="1">
    <citation type="submission" date="2022-07" db="EMBL/GenBank/DDBJ databases">
        <title>Characterization of the Novel Bacterium Alteromonas immobilis LMIT006 and Alteromonas gregis LMIT007.</title>
        <authorList>
            <person name="Lin X."/>
        </authorList>
    </citation>
    <scope>NUCLEOTIDE SEQUENCE</scope>
    <source>
        <strain evidence="2">LMIT007</strain>
    </source>
</reference>
<dbReference type="PANTHER" id="PTHR43677">
    <property type="entry name" value="SHORT-CHAIN DEHYDROGENASE/REDUCTASE"/>
    <property type="match status" value="1"/>
</dbReference>
<dbReference type="InterPro" id="IPR013154">
    <property type="entry name" value="ADH-like_N"/>
</dbReference>
<dbReference type="CDD" id="cd08288">
    <property type="entry name" value="MDR_yhdh"/>
    <property type="match status" value="1"/>
</dbReference>